<keyword evidence="3" id="KW-1185">Reference proteome</keyword>
<dbReference type="EMBL" id="MU853558">
    <property type="protein sequence ID" value="KAK4147022.1"/>
    <property type="molecule type" value="Genomic_DNA"/>
</dbReference>
<evidence type="ECO:0000313" key="2">
    <source>
        <dbReference type="EMBL" id="KAK4147022.1"/>
    </source>
</evidence>
<comment type="caution">
    <text evidence="2">The sequence shown here is derived from an EMBL/GenBank/DDBJ whole genome shotgun (WGS) entry which is preliminary data.</text>
</comment>
<dbReference type="PANTHER" id="PTHR16469:SF51">
    <property type="entry name" value="TRANSCRIPTION FACTOR TAU 55 KDA SUBUNIT"/>
    <property type="match status" value="1"/>
</dbReference>
<feature type="region of interest" description="Disordered" evidence="1">
    <location>
        <begin position="306"/>
        <end position="347"/>
    </location>
</feature>
<dbReference type="Proteomes" id="UP001302676">
    <property type="component" value="Unassembled WGS sequence"/>
</dbReference>
<dbReference type="RefSeq" id="XP_062640393.1">
    <property type="nucleotide sequence ID" value="XM_062785480.1"/>
</dbReference>
<reference evidence="2" key="1">
    <citation type="journal article" date="2023" name="Mol. Phylogenet. Evol.">
        <title>Genome-scale phylogeny and comparative genomics of the fungal order Sordariales.</title>
        <authorList>
            <person name="Hensen N."/>
            <person name="Bonometti L."/>
            <person name="Westerberg I."/>
            <person name="Brannstrom I.O."/>
            <person name="Guillou S."/>
            <person name="Cros-Aarteil S."/>
            <person name="Calhoun S."/>
            <person name="Haridas S."/>
            <person name="Kuo A."/>
            <person name="Mondo S."/>
            <person name="Pangilinan J."/>
            <person name="Riley R."/>
            <person name="LaButti K."/>
            <person name="Andreopoulos B."/>
            <person name="Lipzen A."/>
            <person name="Chen C."/>
            <person name="Yan M."/>
            <person name="Daum C."/>
            <person name="Ng V."/>
            <person name="Clum A."/>
            <person name="Steindorff A."/>
            <person name="Ohm R.A."/>
            <person name="Martin F."/>
            <person name="Silar P."/>
            <person name="Natvig D.O."/>
            <person name="Lalanne C."/>
            <person name="Gautier V."/>
            <person name="Ament-Velasquez S.L."/>
            <person name="Kruys A."/>
            <person name="Hutchinson M.I."/>
            <person name="Powell A.J."/>
            <person name="Barry K."/>
            <person name="Miller A.N."/>
            <person name="Grigoriev I.V."/>
            <person name="Debuchy R."/>
            <person name="Gladieux P."/>
            <person name="Hiltunen Thoren M."/>
            <person name="Johannesson H."/>
        </authorList>
    </citation>
    <scope>NUCLEOTIDE SEQUENCE</scope>
    <source>
        <strain evidence="2">CBS 141.50</strain>
    </source>
</reference>
<dbReference type="InterPro" id="IPR051710">
    <property type="entry name" value="Phosphatase_SH3-domain"/>
</dbReference>
<dbReference type="InterPro" id="IPR013078">
    <property type="entry name" value="His_Pase_superF_clade-1"/>
</dbReference>
<feature type="region of interest" description="Disordered" evidence="1">
    <location>
        <begin position="243"/>
        <end position="271"/>
    </location>
</feature>
<organism evidence="2 3">
    <name type="scientific">Dichotomopilus funicola</name>
    <dbReference type="NCBI Taxonomy" id="1934379"/>
    <lineage>
        <taxon>Eukaryota</taxon>
        <taxon>Fungi</taxon>
        <taxon>Dikarya</taxon>
        <taxon>Ascomycota</taxon>
        <taxon>Pezizomycotina</taxon>
        <taxon>Sordariomycetes</taxon>
        <taxon>Sordariomycetidae</taxon>
        <taxon>Sordariales</taxon>
        <taxon>Chaetomiaceae</taxon>
        <taxon>Dichotomopilus</taxon>
    </lineage>
</organism>
<dbReference type="Pfam" id="PF00300">
    <property type="entry name" value="His_Phos_1"/>
    <property type="match status" value="2"/>
</dbReference>
<dbReference type="SUPFAM" id="SSF53254">
    <property type="entry name" value="Phosphoglycerate mutase-like"/>
    <property type="match status" value="1"/>
</dbReference>
<feature type="compositionally biased region" description="Polar residues" evidence="1">
    <location>
        <begin position="311"/>
        <end position="320"/>
    </location>
</feature>
<sequence>MLETIYVTRHGFRSNWLVDPSNGSYTSFLKSPTGLAADPTLTAHGVDQANELAAKLLTLDPPVERVYSSMYYRCLQTIEPFVREAQRRRQRRTPRTQQTQPQAAEEPGTGGRSPPLLKIRGETGLGEWYGSADFEHPAPASIAILDPLFPDLIESDYEPMVTPNRKGEGIDELHDRVAAAMEAVVAQCDRDGVRTVLLCSHAAVIIALGRVLTGEMPESIETDDFQCFTCGLSEYRRRGDLGGQRSDVVASGRPTAVSKTNHGSKDANVNNWRGGRGVSGGWICLLNSDCKHLSLGEERGWRFLGDESFKSPETGQSMLGSTVAPGSVSQDRDKSERSREEATRGKL</sequence>
<evidence type="ECO:0000256" key="1">
    <source>
        <dbReference type="SAM" id="MobiDB-lite"/>
    </source>
</evidence>
<dbReference type="AlphaFoldDB" id="A0AAN6ZQE2"/>
<proteinExistence type="predicted"/>
<evidence type="ECO:0000313" key="3">
    <source>
        <dbReference type="Proteomes" id="UP001302676"/>
    </source>
</evidence>
<reference evidence="2" key="2">
    <citation type="submission" date="2023-05" db="EMBL/GenBank/DDBJ databases">
        <authorList>
            <consortium name="Lawrence Berkeley National Laboratory"/>
            <person name="Steindorff A."/>
            <person name="Hensen N."/>
            <person name="Bonometti L."/>
            <person name="Westerberg I."/>
            <person name="Brannstrom I.O."/>
            <person name="Guillou S."/>
            <person name="Cros-Aarteil S."/>
            <person name="Calhoun S."/>
            <person name="Haridas S."/>
            <person name="Kuo A."/>
            <person name="Mondo S."/>
            <person name="Pangilinan J."/>
            <person name="Riley R."/>
            <person name="Labutti K."/>
            <person name="Andreopoulos B."/>
            <person name="Lipzen A."/>
            <person name="Chen C."/>
            <person name="Yanf M."/>
            <person name="Daum C."/>
            <person name="Ng V."/>
            <person name="Clum A."/>
            <person name="Ohm R."/>
            <person name="Martin F."/>
            <person name="Silar P."/>
            <person name="Natvig D."/>
            <person name="Lalanne C."/>
            <person name="Gautier V."/>
            <person name="Ament-Velasquez S.L."/>
            <person name="Kruys A."/>
            <person name="Hutchinson M.I."/>
            <person name="Powell A.J."/>
            <person name="Barry K."/>
            <person name="Miller A.N."/>
            <person name="Grigoriev I.V."/>
            <person name="Debuchy R."/>
            <person name="Gladieux P."/>
            <person name="Thoren M.H."/>
            <person name="Johannesson H."/>
        </authorList>
    </citation>
    <scope>NUCLEOTIDE SEQUENCE</scope>
    <source>
        <strain evidence="2">CBS 141.50</strain>
    </source>
</reference>
<feature type="compositionally biased region" description="Basic and acidic residues" evidence="1">
    <location>
        <begin position="330"/>
        <end position="347"/>
    </location>
</feature>
<accession>A0AAN6ZQE2</accession>
<feature type="compositionally biased region" description="Low complexity" evidence="1">
    <location>
        <begin position="95"/>
        <end position="107"/>
    </location>
</feature>
<dbReference type="SMART" id="SM00855">
    <property type="entry name" value="PGAM"/>
    <property type="match status" value="1"/>
</dbReference>
<protein>
    <submittedName>
        <fullName evidence="2">Histidine phosphatase superfamily</fullName>
    </submittedName>
</protein>
<feature type="compositionally biased region" description="Polar residues" evidence="1">
    <location>
        <begin position="257"/>
        <end position="271"/>
    </location>
</feature>
<dbReference type="CDD" id="cd07040">
    <property type="entry name" value="HP"/>
    <property type="match status" value="1"/>
</dbReference>
<gene>
    <name evidence="2" type="ORF">C8A04DRAFT_9435</name>
</gene>
<feature type="region of interest" description="Disordered" evidence="1">
    <location>
        <begin position="85"/>
        <end position="117"/>
    </location>
</feature>
<name>A0AAN6ZQE2_9PEZI</name>
<dbReference type="InterPro" id="IPR029033">
    <property type="entry name" value="His_PPase_superfam"/>
</dbReference>
<dbReference type="GeneID" id="87822093"/>
<dbReference type="PANTHER" id="PTHR16469">
    <property type="entry name" value="UBIQUITIN-ASSOCIATED AND SH3 DOMAIN-CONTAINING BA-RELATED"/>
    <property type="match status" value="1"/>
</dbReference>
<dbReference type="Gene3D" id="3.40.50.1240">
    <property type="entry name" value="Phosphoglycerate mutase-like"/>
    <property type="match status" value="1"/>
</dbReference>